<gene>
    <name evidence="1" type="ORF">C486_00280</name>
</gene>
<organism evidence="1 2">
    <name type="scientific">Natrinema gari JCM 14663</name>
    <dbReference type="NCBI Taxonomy" id="1230459"/>
    <lineage>
        <taxon>Archaea</taxon>
        <taxon>Methanobacteriati</taxon>
        <taxon>Methanobacteriota</taxon>
        <taxon>Stenosarchaea group</taxon>
        <taxon>Halobacteria</taxon>
        <taxon>Halobacteriales</taxon>
        <taxon>Natrialbaceae</taxon>
        <taxon>Natrinema</taxon>
    </lineage>
</organism>
<evidence type="ECO:0000313" key="1">
    <source>
        <dbReference type="EMBL" id="ELY85048.1"/>
    </source>
</evidence>
<reference evidence="1 2" key="1">
    <citation type="journal article" date="2014" name="PLoS Genet.">
        <title>Phylogenetically driven sequencing of extremely halophilic archaea reveals strategies for static and dynamic osmo-response.</title>
        <authorList>
            <person name="Becker E.A."/>
            <person name="Seitzer P.M."/>
            <person name="Tritt A."/>
            <person name="Larsen D."/>
            <person name="Krusor M."/>
            <person name="Yao A.I."/>
            <person name="Wu D."/>
            <person name="Madern D."/>
            <person name="Eisen J.A."/>
            <person name="Darling A.E."/>
            <person name="Facciotti M.T."/>
        </authorList>
    </citation>
    <scope>NUCLEOTIDE SEQUENCE [LARGE SCALE GENOMIC DNA]</scope>
    <source>
        <strain evidence="1 2">JCM 14663</strain>
    </source>
</reference>
<protein>
    <submittedName>
        <fullName evidence="1">Uncharacterized protein</fullName>
    </submittedName>
</protein>
<name>L9ZIT5_9EURY</name>
<keyword evidence="2" id="KW-1185">Reference proteome</keyword>
<evidence type="ECO:0000313" key="2">
    <source>
        <dbReference type="Proteomes" id="UP000011592"/>
    </source>
</evidence>
<comment type="caution">
    <text evidence="1">The sequence shown here is derived from an EMBL/GenBank/DDBJ whole genome shotgun (WGS) entry which is preliminary data.</text>
</comment>
<dbReference type="EMBL" id="AOIJ01000010">
    <property type="protein sequence ID" value="ELY85048.1"/>
    <property type="molecule type" value="Genomic_DNA"/>
</dbReference>
<dbReference type="AlphaFoldDB" id="L9ZIT5"/>
<dbReference type="Proteomes" id="UP000011592">
    <property type="component" value="Unassembled WGS sequence"/>
</dbReference>
<dbReference type="PATRIC" id="fig|1230459.4.peg.54"/>
<sequence length="69" mass="7650">MCDETTARHTVSTNEQFVEELMTTYPAANTVPQAILPAAQDGLDYKQAIGTDLESYVRKTVRDELSDAE</sequence>
<proteinExistence type="predicted"/>
<accession>L9ZIT5</accession>